<evidence type="ECO:0000313" key="3">
    <source>
        <dbReference type="EMBL" id="KAE9969058.1"/>
    </source>
</evidence>
<organism evidence="3 4">
    <name type="scientific">Venturia inaequalis</name>
    <name type="common">Apple scab fungus</name>
    <dbReference type="NCBI Taxonomy" id="5025"/>
    <lineage>
        <taxon>Eukaryota</taxon>
        <taxon>Fungi</taxon>
        <taxon>Dikarya</taxon>
        <taxon>Ascomycota</taxon>
        <taxon>Pezizomycotina</taxon>
        <taxon>Dothideomycetes</taxon>
        <taxon>Pleosporomycetidae</taxon>
        <taxon>Venturiales</taxon>
        <taxon>Venturiaceae</taxon>
        <taxon>Venturia</taxon>
    </lineage>
</organism>
<dbReference type="InterPro" id="IPR053247">
    <property type="entry name" value="GPCR_GPR1/git3-like"/>
</dbReference>
<feature type="transmembrane region" description="Helical" evidence="2">
    <location>
        <begin position="217"/>
        <end position="244"/>
    </location>
</feature>
<dbReference type="EMBL" id="WNWS01000381">
    <property type="protein sequence ID" value="KAE9969058.1"/>
    <property type="molecule type" value="Genomic_DNA"/>
</dbReference>
<sequence length="644" mass="71499">MSPTIGGICKEPFLEELLFAKTGGYTLGRFCSQIGNVTCCLPCPMDKYVYDDDFLGHLDNLTYVAIPSVILCVFLVFSWIVLPKSRTKRHYLHLGLVSSVGFLSLSFVIPISTKPKECFDYITPVSNNNSKTCAITGAFFVLGCSGIGAWSFLRVLWLHLKVYWFHTPGRAFMIFALGFGILFPAVLLAVAFNVSGFSYRTSGKMCIINHENSFTVFWAWTITLAVSSFLLQTFTSGYCFLVFLRGQRTMGTYDTSSITNTKGRKRIGRASMMVVLGLQARGSAHLQTDALNISAFRQRWNQIKAVIQSQWRVASLSVAFAGQSAPFVVHFLKSRTHTKTKKLTGCFLKYGMEDQRCLDQKAILAAAQTTIMAGLTIAAIAGIECFILTTRTSTLTTWYYIFKNPIKTIRHGQYPDTEDVRKPSNANNADLSQAHSRRRSMDDILTIGHGRRRAPRNSSPAVNFRYRGSLQYPPVGYVPTSTSPTNSQRSSRQPSRTNSRTTLSKPPSRRHSYDDANGCVPPSPTHIPMKALSRLQTMLPPPLPTLPQSPNISQGDINSSIFSAQKISTPPRVRSKYSARTESSAALNGSLEGPEASYPLDRRRSLERQSRKSARTESSAALNEVLEGLTFPSPLDRRRSEESG</sequence>
<dbReference type="Proteomes" id="UP000447873">
    <property type="component" value="Unassembled WGS sequence"/>
</dbReference>
<feature type="region of interest" description="Disordered" evidence="1">
    <location>
        <begin position="537"/>
        <end position="556"/>
    </location>
</feature>
<feature type="transmembrane region" description="Helical" evidence="2">
    <location>
        <begin position="133"/>
        <end position="160"/>
    </location>
</feature>
<feature type="transmembrane region" description="Helical" evidence="2">
    <location>
        <begin position="362"/>
        <end position="383"/>
    </location>
</feature>
<name>A0A8H3UGC4_VENIN</name>
<feature type="compositionally biased region" description="Basic and acidic residues" evidence="1">
    <location>
        <begin position="600"/>
        <end position="610"/>
    </location>
</feature>
<feature type="compositionally biased region" description="Polar residues" evidence="1">
    <location>
        <begin position="479"/>
        <end position="505"/>
    </location>
</feature>
<feature type="transmembrane region" description="Helical" evidence="2">
    <location>
        <begin position="172"/>
        <end position="197"/>
    </location>
</feature>
<evidence type="ECO:0000256" key="1">
    <source>
        <dbReference type="SAM" id="MobiDB-lite"/>
    </source>
</evidence>
<feature type="compositionally biased region" description="Polar residues" evidence="1">
    <location>
        <begin position="424"/>
        <end position="434"/>
    </location>
</feature>
<dbReference type="PANTHER" id="PTHR42058:SF1">
    <property type="entry name" value="G-PROTEIN COUPLED RECEPTORS FAMILY 2 PROFILE 2 DOMAIN-CONTAINING PROTEIN"/>
    <property type="match status" value="1"/>
</dbReference>
<feature type="transmembrane region" description="Helical" evidence="2">
    <location>
        <begin position="61"/>
        <end position="82"/>
    </location>
</feature>
<gene>
    <name evidence="3" type="ORF">EG328_007115</name>
</gene>
<feature type="region of interest" description="Disordered" evidence="1">
    <location>
        <begin position="413"/>
        <end position="527"/>
    </location>
</feature>
<evidence type="ECO:0000256" key="2">
    <source>
        <dbReference type="SAM" id="Phobius"/>
    </source>
</evidence>
<dbReference type="PANTHER" id="PTHR42058">
    <property type="entry name" value="G_PROTEIN_RECEP_F2_4 DOMAIN-CONTAINING PROTEIN"/>
    <property type="match status" value="1"/>
</dbReference>
<proteinExistence type="predicted"/>
<evidence type="ECO:0008006" key="5">
    <source>
        <dbReference type="Google" id="ProtNLM"/>
    </source>
</evidence>
<keyword evidence="2" id="KW-0812">Transmembrane</keyword>
<evidence type="ECO:0000313" key="4">
    <source>
        <dbReference type="Proteomes" id="UP000447873"/>
    </source>
</evidence>
<dbReference type="AlphaFoldDB" id="A0A8H3UGC4"/>
<protein>
    <recommendedName>
        <fullName evidence="5">G-protein coupled receptors family 2 profile 2 domain-containing protein</fullName>
    </recommendedName>
</protein>
<feature type="transmembrane region" description="Helical" evidence="2">
    <location>
        <begin position="94"/>
        <end position="113"/>
    </location>
</feature>
<comment type="caution">
    <text evidence="3">The sequence shown here is derived from an EMBL/GenBank/DDBJ whole genome shotgun (WGS) entry which is preliminary data.</text>
</comment>
<reference evidence="3 4" key="1">
    <citation type="submission" date="2018-12" db="EMBL/GenBank/DDBJ databases">
        <title>Venturia inaequalis Genome Resource.</title>
        <authorList>
            <person name="Lichtner F.J."/>
        </authorList>
    </citation>
    <scope>NUCLEOTIDE SEQUENCE [LARGE SCALE GENOMIC DNA]</scope>
    <source>
        <strain evidence="3 4">120213</strain>
    </source>
</reference>
<dbReference type="Gene3D" id="1.20.1070.10">
    <property type="entry name" value="Rhodopsin 7-helix transmembrane proteins"/>
    <property type="match status" value="1"/>
</dbReference>
<keyword evidence="2" id="KW-1133">Transmembrane helix</keyword>
<keyword evidence="2" id="KW-0472">Membrane</keyword>
<feature type="compositionally biased region" description="Basic and acidic residues" evidence="1">
    <location>
        <begin position="635"/>
        <end position="644"/>
    </location>
</feature>
<feature type="region of interest" description="Disordered" evidence="1">
    <location>
        <begin position="562"/>
        <end position="644"/>
    </location>
</feature>
<accession>A0A8H3UGC4</accession>
<feature type="compositionally biased region" description="Polar residues" evidence="1">
    <location>
        <begin position="578"/>
        <end position="587"/>
    </location>
</feature>